<organism evidence="1 2">
    <name type="scientific">Chaetoceros tenuissimus</name>
    <dbReference type="NCBI Taxonomy" id="426638"/>
    <lineage>
        <taxon>Eukaryota</taxon>
        <taxon>Sar</taxon>
        <taxon>Stramenopiles</taxon>
        <taxon>Ochrophyta</taxon>
        <taxon>Bacillariophyta</taxon>
        <taxon>Coscinodiscophyceae</taxon>
        <taxon>Chaetocerotophycidae</taxon>
        <taxon>Chaetocerotales</taxon>
        <taxon>Chaetocerotaceae</taxon>
        <taxon>Chaetoceros</taxon>
    </lineage>
</organism>
<reference evidence="1 2" key="1">
    <citation type="journal article" date="2021" name="Sci. Rep.">
        <title>The genome of the diatom Chaetoceros tenuissimus carries an ancient integrated fragment of an extant virus.</title>
        <authorList>
            <person name="Hongo Y."/>
            <person name="Kimura K."/>
            <person name="Takaki Y."/>
            <person name="Yoshida Y."/>
            <person name="Baba S."/>
            <person name="Kobayashi G."/>
            <person name="Nagasaki K."/>
            <person name="Hano T."/>
            <person name="Tomaru Y."/>
        </authorList>
    </citation>
    <scope>NUCLEOTIDE SEQUENCE [LARGE SCALE GENOMIC DNA]</scope>
    <source>
        <strain evidence="1 2">NIES-3715</strain>
    </source>
</reference>
<comment type="caution">
    <text evidence="1">The sequence shown here is derived from an EMBL/GenBank/DDBJ whole genome shotgun (WGS) entry which is preliminary data.</text>
</comment>
<gene>
    <name evidence="1" type="ORF">CTEN210_11964</name>
</gene>
<dbReference type="Gene3D" id="3.40.50.720">
    <property type="entry name" value="NAD(P)-binding Rossmann-like Domain"/>
    <property type="match status" value="1"/>
</dbReference>
<accession>A0AAD3HA18</accession>
<sequence>MLYFRMKGLSEQVVLESASKSNIHVCIMQPSQIVTETTRYGWFDYILFKLLPAIDPLMPRYWHSVQVRLLGMAFAKDAANAMRGDITKGKNGRKTFNDFVQLSGEDFKTIQSDLDGTKWEL</sequence>
<dbReference type="EMBL" id="BLLK01000049">
    <property type="protein sequence ID" value="GFH55488.1"/>
    <property type="molecule type" value="Genomic_DNA"/>
</dbReference>
<evidence type="ECO:0000313" key="2">
    <source>
        <dbReference type="Proteomes" id="UP001054902"/>
    </source>
</evidence>
<proteinExistence type="predicted"/>
<protein>
    <submittedName>
        <fullName evidence="1">Uncharacterized protein</fullName>
    </submittedName>
</protein>
<dbReference type="AlphaFoldDB" id="A0AAD3HA18"/>
<dbReference type="Proteomes" id="UP001054902">
    <property type="component" value="Unassembled WGS sequence"/>
</dbReference>
<keyword evidence="2" id="KW-1185">Reference proteome</keyword>
<evidence type="ECO:0000313" key="1">
    <source>
        <dbReference type="EMBL" id="GFH55488.1"/>
    </source>
</evidence>
<name>A0AAD3HA18_9STRA</name>